<sequence length="38" mass="4294">MKIAVTLVRRFRRETSTSHLEGGFYAEGGPVTWPTQVD</sequence>
<dbReference type="STRING" id="1104324.P186_0348"/>
<gene>
    <name evidence="1" type="ORF">P186_0348</name>
</gene>
<organism evidence="1 2">
    <name type="scientific">Pyrobaculum ferrireducens</name>
    <dbReference type="NCBI Taxonomy" id="1104324"/>
    <lineage>
        <taxon>Archaea</taxon>
        <taxon>Thermoproteota</taxon>
        <taxon>Thermoprotei</taxon>
        <taxon>Thermoproteales</taxon>
        <taxon>Thermoproteaceae</taxon>
        <taxon>Pyrobaculum</taxon>
    </lineage>
</organism>
<name>G7VFZ6_9CREN</name>
<evidence type="ECO:0000313" key="1">
    <source>
        <dbReference type="EMBL" id="AET31803.1"/>
    </source>
</evidence>
<evidence type="ECO:0000313" key="2">
    <source>
        <dbReference type="Proteomes" id="UP000005867"/>
    </source>
</evidence>
<dbReference type="HOGENOM" id="CLU_3323125_0_0_2"/>
<keyword evidence="2" id="KW-1185">Reference proteome</keyword>
<dbReference type="BioCyc" id="PSP1104324:GJSN-337-MONOMER"/>
<reference evidence="1 2" key="1">
    <citation type="journal article" date="2012" name="J. Bacteriol.">
        <title>Complete genome sequence of strain 1860, a crenarchaeon of the genus pyrobaculum able to grow with various electron acceptors.</title>
        <authorList>
            <person name="Mardanov A.V."/>
            <person name="Gumerov V.M."/>
            <person name="Slobodkina G.B."/>
            <person name="Beletsky A.V."/>
            <person name="Bonch-Osmolovskaya E.A."/>
            <person name="Ravin N.V."/>
            <person name="Skryabin K.G."/>
        </authorList>
    </citation>
    <scope>NUCLEOTIDE SEQUENCE [LARGE SCALE GENOMIC DNA]</scope>
    <source>
        <strain evidence="1 2">1860</strain>
    </source>
</reference>
<dbReference type="Proteomes" id="UP000005867">
    <property type="component" value="Chromosome"/>
</dbReference>
<dbReference type="AlphaFoldDB" id="G7VFZ6"/>
<protein>
    <submittedName>
        <fullName evidence="1">Uncharacterized protein</fullName>
    </submittedName>
</protein>
<proteinExistence type="predicted"/>
<dbReference type="EMBL" id="CP003098">
    <property type="protein sequence ID" value="AET31803.1"/>
    <property type="molecule type" value="Genomic_DNA"/>
</dbReference>
<dbReference type="KEGG" id="pyr:P186_0348"/>
<accession>G7VFZ6</accession>